<evidence type="ECO:0000313" key="3">
    <source>
        <dbReference type="EMBL" id="PKM91806.1"/>
    </source>
</evidence>
<dbReference type="Pfam" id="PF00072">
    <property type="entry name" value="Response_reg"/>
    <property type="match status" value="1"/>
</dbReference>
<feature type="domain" description="Response regulatory" evidence="2">
    <location>
        <begin position="10"/>
        <end position="129"/>
    </location>
</feature>
<protein>
    <recommendedName>
        <fullName evidence="2">Response regulatory domain-containing protein</fullName>
    </recommendedName>
</protein>
<feature type="modified residue" description="4-aspartylphosphate" evidence="1">
    <location>
        <position position="60"/>
    </location>
</feature>
<reference evidence="3 4" key="1">
    <citation type="journal article" date="2017" name="ISME J.">
        <title>Potential for microbial H2 and metal transformations associated with novel bacteria and archaea in deep terrestrial subsurface sediments.</title>
        <authorList>
            <person name="Hernsdorf A.W."/>
            <person name="Amano Y."/>
            <person name="Miyakawa K."/>
            <person name="Ise K."/>
            <person name="Suzuki Y."/>
            <person name="Anantharaman K."/>
            <person name="Probst A."/>
            <person name="Burstein D."/>
            <person name="Thomas B.C."/>
            <person name="Banfield J.F."/>
        </authorList>
    </citation>
    <scope>NUCLEOTIDE SEQUENCE [LARGE SCALE GENOMIC DNA]</scope>
    <source>
        <strain evidence="3">HGW-Falkowbacteria-1</strain>
    </source>
</reference>
<accession>A0A2N2EAV3</accession>
<proteinExistence type="predicted"/>
<dbReference type="GO" id="GO:0000160">
    <property type="term" value="P:phosphorelay signal transduction system"/>
    <property type="evidence" value="ECO:0007669"/>
    <property type="project" value="InterPro"/>
</dbReference>
<dbReference type="Proteomes" id="UP000233517">
    <property type="component" value="Unassembled WGS sequence"/>
</dbReference>
<dbReference type="Gene3D" id="3.40.50.2300">
    <property type="match status" value="1"/>
</dbReference>
<dbReference type="SMART" id="SM00448">
    <property type="entry name" value="REC"/>
    <property type="match status" value="1"/>
</dbReference>
<evidence type="ECO:0000259" key="2">
    <source>
        <dbReference type="PROSITE" id="PS50110"/>
    </source>
</evidence>
<dbReference type="PROSITE" id="PS50110">
    <property type="entry name" value="RESPONSE_REGULATORY"/>
    <property type="match status" value="1"/>
</dbReference>
<dbReference type="EMBL" id="PHAI01000001">
    <property type="protein sequence ID" value="PKM91806.1"/>
    <property type="molecule type" value="Genomic_DNA"/>
</dbReference>
<dbReference type="AlphaFoldDB" id="A0A2N2EAV3"/>
<evidence type="ECO:0000256" key="1">
    <source>
        <dbReference type="PROSITE-ProRule" id="PRU00169"/>
    </source>
</evidence>
<dbReference type="SUPFAM" id="SSF52172">
    <property type="entry name" value="CheY-like"/>
    <property type="match status" value="1"/>
</dbReference>
<evidence type="ECO:0000313" key="4">
    <source>
        <dbReference type="Proteomes" id="UP000233517"/>
    </source>
</evidence>
<comment type="caution">
    <text evidence="3">The sequence shown here is derived from an EMBL/GenBank/DDBJ whole genome shotgun (WGS) entry which is preliminary data.</text>
</comment>
<gene>
    <name evidence="3" type="ORF">CVU82_01195</name>
</gene>
<sequence length="130" mass="14977">MKKSNDPLKKILVVEDDRALSEAISMKLRNNGFEVLRSSRVSDAFLTLMKNKDVKFIWLDHYLLGEESGFDFVVKVKEEGSEVRDIPIFVVSNTASVDKIKSYIKLGVDKYYIKAEHSLEDLIEEMKNFV</sequence>
<dbReference type="InterPro" id="IPR011006">
    <property type="entry name" value="CheY-like_superfamily"/>
</dbReference>
<organism evidence="3 4">
    <name type="scientific">Candidatus Falkowbacteria bacterium HGW-Falkowbacteria-1</name>
    <dbReference type="NCBI Taxonomy" id="2013768"/>
    <lineage>
        <taxon>Bacteria</taxon>
        <taxon>Candidatus Falkowiibacteriota</taxon>
    </lineage>
</organism>
<name>A0A2N2EAV3_9BACT</name>
<dbReference type="InterPro" id="IPR001789">
    <property type="entry name" value="Sig_transdc_resp-reg_receiver"/>
</dbReference>
<keyword evidence="1" id="KW-0597">Phosphoprotein</keyword>